<protein>
    <submittedName>
        <fullName evidence="2">Uncharacterized protein</fullName>
    </submittedName>
</protein>
<sequence>MAAPRRPRPSPAFCSLPAVPGTGQARSRPGASRGFLCRRGRGSGCGGGGVRDVREGEGGGDAGAGPRALQR</sequence>
<dbReference type="EMBL" id="GBRH01159180">
    <property type="protein sequence ID" value="JAE38716.1"/>
    <property type="molecule type" value="Transcribed_RNA"/>
</dbReference>
<accession>A0A0A9HV27</accession>
<reference evidence="2" key="1">
    <citation type="submission" date="2014-09" db="EMBL/GenBank/DDBJ databases">
        <authorList>
            <person name="Magalhaes I.L.F."/>
            <person name="Oliveira U."/>
            <person name="Santos F.R."/>
            <person name="Vidigal T.H.D.A."/>
            <person name="Brescovit A.D."/>
            <person name="Santos A.J."/>
        </authorList>
    </citation>
    <scope>NUCLEOTIDE SEQUENCE</scope>
    <source>
        <tissue evidence="2">Shoot tissue taken approximately 20 cm above the soil surface</tissue>
    </source>
</reference>
<name>A0A0A9HV27_ARUDO</name>
<evidence type="ECO:0000256" key="1">
    <source>
        <dbReference type="SAM" id="MobiDB-lite"/>
    </source>
</evidence>
<evidence type="ECO:0000313" key="2">
    <source>
        <dbReference type="EMBL" id="JAE38716.1"/>
    </source>
</evidence>
<organism evidence="2">
    <name type="scientific">Arundo donax</name>
    <name type="common">Giant reed</name>
    <name type="synonym">Donax arundinaceus</name>
    <dbReference type="NCBI Taxonomy" id="35708"/>
    <lineage>
        <taxon>Eukaryota</taxon>
        <taxon>Viridiplantae</taxon>
        <taxon>Streptophyta</taxon>
        <taxon>Embryophyta</taxon>
        <taxon>Tracheophyta</taxon>
        <taxon>Spermatophyta</taxon>
        <taxon>Magnoliopsida</taxon>
        <taxon>Liliopsida</taxon>
        <taxon>Poales</taxon>
        <taxon>Poaceae</taxon>
        <taxon>PACMAD clade</taxon>
        <taxon>Arundinoideae</taxon>
        <taxon>Arundineae</taxon>
        <taxon>Arundo</taxon>
    </lineage>
</organism>
<reference evidence="2" key="2">
    <citation type="journal article" date="2015" name="Data Brief">
        <title>Shoot transcriptome of the giant reed, Arundo donax.</title>
        <authorList>
            <person name="Barrero R.A."/>
            <person name="Guerrero F.D."/>
            <person name="Moolhuijzen P."/>
            <person name="Goolsby J.A."/>
            <person name="Tidwell J."/>
            <person name="Bellgard S.E."/>
            <person name="Bellgard M.I."/>
        </authorList>
    </citation>
    <scope>NUCLEOTIDE SEQUENCE</scope>
    <source>
        <tissue evidence="2">Shoot tissue taken approximately 20 cm above the soil surface</tissue>
    </source>
</reference>
<feature type="region of interest" description="Disordered" evidence="1">
    <location>
        <begin position="1"/>
        <end position="71"/>
    </location>
</feature>
<dbReference type="AlphaFoldDB" id="A0A0A9HV27"/>
<proteinExistence type="predicted"/>